<feature type="signal peptide" evidence="1">
    <location>
        <begin position="1"/>
        <end position="20"/>
    </location>
</feature>
<gene>
    <name evidence="2" type="ORF">PFISCL1PPCAC_4720</name>
</gene>
<feature type="chain" id="PRO_5043831681" evidence="1">
    <location>
        <begin position="21"/>
        <end position="108"/>
    </location>
</feature>
<keyword evidence="3" id="KW-1185">Reference proteome</keyword>
<reference evidence="2" key="1">
    <citation type="submission" date="2023-10" db="EMBL/GenBank/DDBJ databases">
        <title>Genome assembly of Pristionchus species.</title>
        <authorList>
            <person name="Yoshida K."/>
            <person name="Sommer R.J."/>
        </authorList>
    </citation>
    <scope>NUCLEOTIDE SEQUENCE</scope>
    <source>
        <strain evidence="2">RS5133</strain>
    </source>
</reference>
<protein>
    <submittedName>
        <fullName evidence="2">Uncharacterized protein</fullName>
    </submittedName>
</protein>
<sequence length="108" mass="11915">MAGTLATVLIALSALTLTASLSIPTSYIEALCRGEGCGPTEKECRVWFSHSEEKYKAQCLMQRQPEPEPLDEEGIRALCAKCYPQACQIHYDDDFVAGAKCIKRGKRC</sequence>
<dbReference type="AlphaFoldDB" id="A0AAV5V568"/>
<organism evidence="2 3">
    <name type="scientific">Pristionchus fissidentatus</name>
    <dbReference type="NCBI Taxonomy" id="1538716"/>
    <lineage>
        <taxon>Eukaryota</taxon>
        <taxon>Metazoa</taxon>
        <taxon>Ecdysozoa</taxon>
        <taxon>Nematoda</taxon>
        <taxon>Chromadorea</taxon>
        <taxon>Rhabditida</taxon>
        <taxon>Rhabditina</taxon>
        <taxon>Diplogasteromorpha</taxon>
        <taxon>Diplogasteroidea</taxon>
        <taxon>Neodiplogasteridae</taxon>
        <taxon>Pristionchus</taxon>
    </lineage>
</organism>
<proteinExistence type="predicted"/>
<name>A0AAV5V568_9BILA</name>
<keyword evidence="1" id="KW-0732">Signal</keyword>
<comment type="caution">
    <text evidence="2">The sequence shown here is derived from an EMBL/GenBank/DDBJ whole genome shotgun (WGS) entry which is preliminary data.</text>
</comment>
<evidence type="ECO:0000313" key="2">
    <source>
        <dbReference type="EMBL" id="GMT13423.1"/>
    </source>
</evidence>
<accession>A0AAV5V568</accession>
<dbReference type="EMBL" id="BTSY01000002">
    <property type="protein sequence ID" value="GMT13423.1"/>
    <property type="molecule type" value="Genomic_DNA"/>
</dbReference>
<evidence type="ECO:0000256" key="1">
    <source>
        <dbReference type="SAM" id="SignalP"/>
    </source>
</evidence>
<dbReference type="Proteomes" id="UP001432322">
    <property type="component" value="Unassembled WGS sequence"/>
</dbReference>
<evidence type="ECO:0000313" key="3">
    <source>
        <dbReference type="Proteomes" id="UP001432322"/>
    </source>
</evidence>